<dbReference type="InterPro" id="IPR001932">
    <property type="entry name" value="PPM-type_phosphatase-like_dom"/>
</dbReference>
<dbReference type="Proteomes" id="UP001596298">
    <property type="component" value="Unassembled WGS sequence"/>
</dbReference>
<proteinExistence type="predicted"/>
<comment type="caution">
    <text evidence="2">The sequence shown here is derived from an EMBL/GenBank/DDBJ whole genome shotgun (WGS) entry which is preliminary data.</text>
</comment>
<reference evidence="3" key="1">
    <citation type="journal article" date="2019" name="Int. J. Syst. Evol. Microbiol.">
        <title>The Global Catalogue of Microorganisms (GCM) 10K type strain sequencing project: providing services to taxonomists for standard genome sequencing and annotation.</title>
        <authorList>
            <consortium name="The Broad Institute Genomics Platform"/>
            <consortium name="The Broad Institute Genome Sequencing Center for Infectious Disease"/>
            <person name="Wu L."/>
            <person name="Ma J."/>
        </authorList>
    </citation>
    <scope>NUCLEOTIDE SEQUENCE [LARGE SCALE GENOMIC DNA]</scope>
    <source>
        <strain evidence="3">CCUG 58127</strain>
    </source>
</reference>
<evidence type="ECO:0000313" key="3">
    <source>
        <dbReference type="Proteomes" id="UP001596298"/>
    </source>
</evidence>
<gene>
    <name evidence="2" type="ORF">ACFQDH_02205</name>
</gene>
<dbReference type="EMBL" id="JBHSWH010000001">
    <property type="protein sequence ID" value="MFC6704113.1"/>
    <property type="molecule type" value="Genomic_DNA"/>
</dbReference>
<evidence type="ECO:0000313" key="2">
    <source>
        <dbReference type="EMBL" id="MFC6704113.1"/>
    </source>
</evidence>
<feature type="domain" description="PPM-type phosphatase" evidence="1">
    <location>
        <begin position="7"/>
        <end position="214"/>
    </location>
</feature>
<accession>A0ABW2AB53</accession>
<sequence>MRPVVTSAAQPGHANEDAVALGPGVAVLVDGAGLPAHLRSGCTHTVSWYAHALADTFRDTLSHADTDTRTALARALRQVAARHGPGCDLDRGSPSGTVAAWRIGADAVEYLVLGDASIILTGPGGDVSEVTDDRLATVTEPIIASRVRHRVARGLATAPNDLREARRAAVEMTRNKAAGFWCCHHEPAAAGHAIVRTLARAQVASLVAASDGATRGYQLLGIHTVQDVARLAANGAGKTVIGAIRAEEQRTRLLTDQGMKKHDDATLVAITVTATSR</sequence>
<organism evidence="2 3">
    <name type="scientific">Flexivirga alba</name>
    <dbReference type="NCBI Taxonomy" id="702742"/>
    <lineage>
        <taxon>Bacteria</taxon>
        <taxon>Bacillati</taxon>
        <taxon>Actinomycetota</taxon>
        <taxon>Actinomycetes</taxon>
        <taxon>Micrococcales</taxon>
        <taxon>Dermacoccaceae</taxon>
        <taxon>Flexivirga</taxon>
    </lineage>
</organism>
<protein>
    <submittedName>
        <fullName evidence="2">Protein phosphatase 2C domain-containing protein</fullName>
    </submittedName>
</protein>
<evidence type="ECO:0000259" key="1">
    <source>
        <dbReference type="Pfam" id="PF13672"/>
    </source>
</evidence>
<dbReference type="InterPro" id="IPR036457">
    <property type="entry name" value="PPM-type-like_dom_sf"/>
</dbReference>
<dbReference type="RefSeq" id="WP_382398043.1">
    <property type="nucleotide sequence ID" value="NZ_JBHSWH010000001.1"/>
</dbReference>
<dbReference type="SUPFAM" id="SSF81606">
    <property type="entry name" value="PP2C-like"/>
    <property type="match status" value="1"/>
</dbReference>
<name>A0ABW2AB53_9MICO</name>
<dbReference type="Pfam" id="PF13672">
    <property type="entry name" value="PP2C_2"/>
    <property type="match status" value="1"/>
</dbReference>
<keyword evidence="3" id="KW-1185">Reference proteome</keyword>